<keyword evidence="2" id="KW-1185">Reference proteome</keyword>
<organism evidence="1 2">
    <name type="scientific">Macaca fascicularis</name>
    <name type="common">Crab-eating macaque</name>
    <name type="synonym">Cynomolgus monkey</name>
    <dbReference type="NCBI Taxonomy" id="9541"/>
    <lineage>
        <taxon>Eukaryota</taxon>
        <taxon>Metazoa</taxon>
        <taxon>Chordata</taxon>
        <taxon>Craniata</taxon>
        <taxon>Vertebrata</taxon>
        <taxon>Euteleostomi</taxon>
        <taxon>Mammalia</taxon>
        <taxon>Eutheria</taxon>
        <taxon>Euarchontoglires</taxon>
        <taxon>Primates</taxon>
        <taxon>Haplorrhini</taxon>
        <taxon>Catarrhini</taxon>
        <taxon>Cercopithecidae</taxon>
        <taxon>Cercopithecinae</taxon>
        <taxon>Macaca</taxon>
    </lineage>
</organism>
<sequence>MSHDHQDKRGESICLFFFFFEMEPRSVPRLECTDTISAQCNLRLPGSGVSSASASGVAGFTSLRHYAWLIFVFIIETGFCHVGQAGLKRLTSGDPPASASQGNYRHKPPHLAYMSFMVYCYV</sequence>
<evidence type="ECO:0000313" key="1">
    <source>
        <dbReference type="Ensembl" id="ENSMFAP00000062604.1"/>
    </source>
</evidence>
<evidence type="ECO:0000313" key="2">
    <source>
        <dbReference type="Proteomes" id="UP000233100"/>
    </source>
</evidence>
<dbReference type="GeneTree" id="ENSGT01120000271815"/>
<reference evidence="1 2" key="1">
    <citation type="submission" date="2013-03" db="EMBL/GenBank/DDBJ databases">
        <authorList>
            <person name="Warren W."/>
            <person name="Wilson R.K."/>
        </authorList>
    </citation>
    <scope>NUCLEOTIDE SEQUENCE</scope>
</reference>
<dbReference type="Proteomes" id="UP000233100">
    <property type="component" value="Chromosome 19"/>
</dbReference>
<dbReference type="PRINTS" id="PR02045">
    <property type="entry name" value="F138DOMAIN"/>
</dbReference>
<proteinExistence type="predicted"/>
<dbReference type="Ensembl" id="ENSMFAT00000085341.1">
    <property type="protein sequence ID" value="ENSMFAP00000062604.1"/>
    <property type="gene ID" value="ENSMFAG00000050391.1"/>
</dbReference>
<protein>
    <submittedName>
        <fullName evidence="1">Uncharacterized protein</fullName>
    </submittedName>
</protein>
<accession>A0A7N9D8S5</accession>
<name>A0A7N9D8S5_MACFA</name>
<dbReference type="PANTHER" id="PTHR12138">
    <property type="entry name" value="PRIMATE-EXPANDED PROTEIN FAMILY"/>
    <property type="match status" value="1"/>
</dbReference>
<dbReference type="AlphaFoldDB" id="A0A7N9D8S5"/>
<reference evidence="1" key="2">
    <citation type="submission" date="2025-08" db="UniProtKB">
        <authorList>
            <consortium name="Ensembl"/>
        </authorList>
    </citation>
    <scope>IDENTIFICATION</scope>
</reference>
<reference evidence="1" key="3">
    <citation type="submission" date="2025-09" db="UniProtKB">
        <authorList>
            <consortium name="Ensembl"/>
        </authorList>
    </citation>
    <scope>IDENTIFICATION</scope>
</reference>
<dbReference type="PANTHER" id="PTHR12138:SF162">
    <property type="entry name" value="CHROMOSOME UNDETERMINED SCAFFOLD_275, WHOLE GENOME SHOTGUN SEQUENCE"/>
    <property type="match status" value="1"/>
</dbReference>